<dbReference type="InterPro" id="IPR011049">
    <property type="entry name" value="Serralysin-like_metalloprot_C"/>
</dbReference>
<dbReference type="SUPFAM" id="SSF51120">
    <property type="entry name" value="beta-Roll"/>
    <property type="match status" value="1"/>
</dbReference>
<evidence type="ECO:0000313" key="3">
    <source>
        <dbReference type="EMBL" id="QDU21299.1"/>
    </source>
</evidence>
<organism evidence="3 4">
    <name type="scientific">Urbifossiella limnaea</name>
    <dbReference type="NCBI Taxonomy" id="2528023"/>
    <lineage>
        <taxon>Bacteria</taxon>
        <taxon>Pseudomonadati</taxon>
        <taxon>Planctomycetota</taxon>
        <taxon>Planctomycetia</taxon>
        <taxon>Gemmatales</taxon>
        <taxon>Gemmataceae</taxon>
        <taxon>Urbifossiella</taxon>
    </lineage>
</organism>
<dbReference type="PRINTS" id="PR00313">
    <property type="entry name" value="CABNDNGRPT"/>
</dbReference>
<feature type="region of interest" description="Disordered" evidence="1">
    <location>
        <begin position="17"/>
        <end position="37"/>
    </location>
</feature>
<dbReference type="PROSITE" id="PS00330">
    <property type="entry name" value="HEMOLYSIN_CALCIUM"/>
    <property type="match status" value="1"/>
</dbReference>
<dbReference type="InterPro" id="IPR022409">
    <property type="entry name" value="PKD/Chitinase_dom"/>
</dbReference>
<evidence type="ECO:0000256" key="1">
    <source>
        <dbReference type="SAM" id="MobiDB-lite"/>
    </source>
</evidence>
<dbReference type="Gene3D" id="2.60.40.10">
    <property type="entry name" value="Immunoglobulins"/>
    <property type="match status" value="4"/>
</dbReference>
<proteinExistence type="predicted"/>
<reference evidence="3 4" key="1">
    <citation type="submission" date="2019-02" db="EMBL/GenBank/DDBJ databases">
        <title>Deep-cultivation of Planctomycetes and their phenomic and genomic characterization uncovers novel biology.</title>
        <authorList>
            <person name="Wiegand S."/>
            <person name="Jogler M."/>
            <person name="Boedeker C."/>
            <person name="Pinto D."/>
            <person name="Vollmers J."/>
            <person name="Rivas-Marin E."/>
            <person name="Kohn T."/>
            <person name="Peeters S.H."/>
            <person name="Heuer A."/>
            <person name="Rast P."/>
            <person name="Oberbeckmann S."/>
            <person name="Bunk B."/>
            <person name="Jeske O."/>
            <person name="Meyerdierks A."/>
            <person name="Storesund J.E."/>
            <person name="Kallscheuer N."/>
            <person name="Luecker S."/>
            <person name="Lage O.M."/>
            <person name="Pohl T."/>
            <person name="Merkel B.J."/>
            <person name="Hornburger P."/>
            <person name="Mueller R.-W."/>
            <person name="Bruemmer F."/>
            <person name="Labrenz M."/>
            <person name="Spormann A.M."/>
            <person name="Op den Camp H."/>
            <person name="Overmann J."/>
            <person name="Amann R."/>
            <person name="Jetten M.S.M."/>
            <person name="Mascher T."/>
            <person name="Medema M.H."/>
            <person name="Devos D.P."/>
            <person name="Kaster A.-K."/>
            <person name="Ovreas L."/>
            <person name="Rohde M."/>
            <person name="Galperin M.Y."/>
            <person name="Jogler C."/>
        </authorList>
    </citation>
    <scope>NUCLEOTIDE SEQUENCE [LARGE SCALE GENOMIC DNA]</scope>
    <source>
        <strain evidence="3 4">ETA_A1</strain>
    </source>
</reference>
<dbReference type="CDD" id="cd00146">
    <property type="entry name" value="PKD"/>
    <property type="match status" value="1"/>
</dbReference>
<dbReference type="PROSITE" id="PS50093">
    <property type="entry name" value="PKD"/>
    <property type="match status" value="1"/>
</dbReference>
<dbReference type="InterPro" id="IPR013783">
    <property type="entry name" value="Ig-like_fold"/>
</dbReference>
<evidence type="ECO:0000259" key="2">
    <source>
        <dbReference type="PROSITE" id="PS50093"/>
    </source>
</evidence>
<dbReference type="EMBL" id="CP036273">
    <property type="protein sequence ID" value="QDU21299.1"/>
    <property type="molecule type" value="Genomic_DNA"/>
</dbReference>
<dbReference type="SMART" id="SM00089">
    <property type="entry name" value="PKD"/>
    <property type="match status" value="4"/>
</dbReference>
<dbReference type="KEGG" id="uli:ETAA1_32650"/>
<dbReference type="RefSeq" id="WP_145240140.1">
    <property type="nucleotide sequence ID" value="NZ_CP036273.1"/>
</dbReference>
<name>A0A517XUY7_9BACT</name>
<dbReference type="OrthoDB" id="292122at2"/>
<feature type="domain" description="PKD" evidence="2">
    <location>
        <begin position="1845"/>
        <end position="1945"/>
    </location>
</feature>
<accession>A0A517XUY7</accession>
<dbReference type="SUPFAM" id="SSF49299">
    <property type="entry name" value="PKD domain"/>
    <property type="match status" value="2"/>
</dbReference>
<gene>
    <name evidence="3" type="primary">apxIA_2</name>
    <name evidence="3" type="ORF">ETAA1_32650</name>
</gene>
<dbReference type="InterPro" id="IPR018511">
    <property type="entry name" value="Hemolysin-typ_Ca-bd_CS"/>
</dbReference>
<dbReference type="InterPro" id="IPR035986">
    <property type="entry name" value="PKD_dom_sf"/>
</dbReference>
<sequence length="2170" mass="214429">MLRKWFARLPGLYQIPSRRDRRSARATPPSRPRLRVDPLEDRTVPATVTWDGGGGNFDWNTAANWSADVLPGASDDVVIDLGSNNFAVTHSAGDTAIQSLRNLASLRLVGGTLDIAAASSVAKDLFLTSTLSGSGNLSIGGEFAWSGGAMTGAGTTTVLAGGTLTGTGGHLRLSGRTLANAGTGSWNSQRFILSNGAAVVNSGSFAIGSLDMYGEAGGGSFTNTTTGSITKTANASTAYIYDGVGFSNAGSVQVGNGTLWIDTPGTSSGSFDGAVNTTLVLYQQNLTATSRVSSAGTVGLTGTTVAGSYAVTGATDTGAVDFTGTVSSVGKLTVSGTTDFHGIAVSPSDLYLTGTLQSNAPITVAGTFAWSGGAMTGAGTTTVLAGGTLTGTGGHLRLSGRTLANAGTGSWNSQRFILSNGAAVVNSGSFAIGSLDMYGEAGGGSFTNTTTGSITKTANASTAYIYDGVGFSNAGSVQVGNGTLWIDTPGTSSGSFDGAVNTTLVLYQQNLTATSRVSSAGTVGLTGTTVAGSYAVTGATDTGAVDFTGTVSSVGKLTVSGTTDFHGIAVSPSDLYLTGTLQSNAPITVAGTFAWSGGAMTGAGTTTVLAGGTLTGTGGHLRLSGRTLANAGTGSWNSQRFILSNGAAVVNSGSFAIGSLDMYGEAGGGSFTNTTTGSITKTANASTAYIYDGVGFSNAGSVQVGNGTLWIDTPGTSSGSFDGAVNTTLVLYQQNLTATSRVSSAGTVGLTGTTVAGSYAVTGATDTGAVDFTGTVSSVGKLTVSGTTDFHGIAVSPSDLYLTGTLQSNAPITVAGTFAWSGGAMTGAGTTTVLAGGTLTGTGGHLRLSGRTLANAGTGSWNSQRFILSNGAAVVNSGSFAIGSLDMYGEAGGGSFTNTTTGSITKTANASTAYIYDGVGFSNAGSVQVGNGTLWIDTPGTSSGSFDGAVNTTLVLYQQNLTATSRVSSAGTVGLTGTTVAGSYAVTGATDTGAVDFTGTVSSVGKLTVSGTTDFHGIAVSPSDLYLTGTLQSNAPITVAGTFAWSGGAMTGAGTTTVLAGGTLTGTGGHLRLSGRTLANAGTGSWNSQRFILSNGAAVVNSGSFAIGSLDMYGEAGGGSFTNTTTGSITKTANASTAYIYDGVGFSNAGSVQVGNGTLWIDTPGTSSGSFDGAVNTTLVLYQQNLTATSRVSSAGTVGLTGTTVAGSYAVTGATDTGAVDFTGTVSSVGKLTVSGTTSFIPAIGPQSLTIPELTVIGTLRGADDFLVTGSFNWSGGTLQGVAGLGSLTVLSNMTLNGTYSIRDFTLINAGDAVWSGGAVNFYGADSHFTNLSGATFEDRAGGHFGSADNNCPDFENQGLFRKTTATTTDLHMQLFNSGSVQVEQGSLNIDCGLVQVTTTTSGGSSSGTITGNFSGPVTTAVVNSGQVSSQPSPTPPPPVTNYTQTATGSLTELIGGLTPGTGYGQIVVNGNVSLAGTLSIVLTNGFSPHLNDTFTIIDNRGSNSVVGTFSGLPEGATVKIGSITYQISYQGGTGNDVVLAVISVNAPPTANAGGPYTVAEGGSVTLDGSGSSDPDQSAGTLTYTWDLDGDNVFGETGAAAGRGDEVGVNPTFSAAGLDGFAGAAVAVRLRVTDSAGASSDGSATVNITNANPIPVISSIGTVRVEGTSIAVTGSATDPAGANDTLTFAWAVYVGSSASAFATGGNGTSFSFTPTDNGSYRIVLTVSDEDGGAATTEQTIAVGNATPAAFNGGATTGTEGTSVLLTGSATDAGAIDQAAGFTYVWTVTRSRDGGATFSPYVVGSGAALTLNPNDDGLYRATLTATDKDGATSAPATHTIAVGNVTPSATVSGPTTGQVGIDFSVQVASASDPSSVDAAAGFTYQWSVLRCGTPVDLTGVATTGTTLNFRPTEPGAYTVTMTVTDKDGGATTASHLVTVGAPSGVTLLPGGLLVIVGTSCDDDIKVNPGGGAPEIKVKLNGVQSTYVGVTAIVVYAGAGDDLVQVAGGVTVPLTVFGGTGNDLLKAGGGNSILVGGDGCDVLLGGNGRDILIGGRGSDLIGGQGADDILIAGYTAFDGNLAALDLVRAEWSSARCFSDRVANLSGTGTTGVNGEAVLRATGPTATVFDDAACDLLAGGGGSDWFIFNSVGGPHVDLVADMSAFEGLFDTDL</sequence>
<evidence type="ECO:0000313" key="4">
    <source>
        <dbReference type="Proteomes" id="UP000319576"/>
    </source>
</evidence>
<dbReference type="Proteomes" id="UP000319576">
    <property type="component" value="Chromosome"/>
</dbReference>
<keyword evidence="4" id="KW-1185">Reference proteome</keyword>
<protein>
    <submittedName>
        <fullName evidence="3">RTX-I toxin determinant A from serotypes 1/9</fullName>
    </submittedName>
</protein>
<dbReference type="InterPro" id="IPR000601">
    <property type="entry name" value="PKD_dom"/>
</dbReference>